<dbReference type="PROSITE" id="PS50088">
    <property type="entry name" value="ANK_REPEAT"/>
    <property type="match status" value="5"/>
</dbReference>
<keyword evidence="6" id="KW-1185">Reference proteome</keyword>
<evidence type="ECO:0000256" key="3">
    <source>
        <dbReference type="PROSITE-ProRule" id="PRU00023"/>
    </source>
</evidence>
<dbReference type="Proteomes" id="UP000604046">
    <property type="component" value="Unassembled WGS sequence"/>
</dbReference>
<feature type="transmembrane region" description="Helical" evidence="4">
    <location>
        <begin position="32"/>
        <end position="56"/>
    </location>
</feature>
<dbReference type="SUPFAM" id="SSF48403">
    <property type="entry name" value="Ankyrin repeat"/>
    <property type="match status" value="1"/>
</dbReference>
<feature type="transmembrane region" description="Helical" evidence="4">
    <location>
        <begin position="320"/>
        <end position="343"/>
    </location>
</feature>
<dbReference type="OrthoDB" id="469482at2759"/>
<feature type="repeat" description="ANK" evidence="3">
    <location>
        <begin position="645"/>
        <end position="677"/>
    </location>
</feature>
<evidence type="ECO:0000256" key="1">
    <source>
        <dbReference type="ARBA" id="ARBA00022737"/>
    </source>
</evidence>
<name>A0A812TI21_9DINO</name>
<reference evidence="5" key="1">
    <citation type="submission" date="2021-02" db="EMBL/GenBank/DDBJ databases">
        <authorList>
            <person name="Dougan E. K."/>
            <person name="Rhodes N."/>
            <person name="Thang M."/>
            <person name="Chan C."/>
        </authorList>
    </citation>
    <scope>NUCLEOTIDE SEQUENCE</scope>
</reference>
<dbReference type="EMBL" id="CAJNDS010002548">
    <property type="protein sequence ID" value="CAE7522166.1"/>
    <property type="molecule type" value="Genomic_DNA"/>
</dbReference>
<feature type="repeat" description="ANK" evidence="3">
    <location>
        <begin position="781"/>
        <end position="813"/>
    </location>
</feature>
<feature type="transmembrane region" description="Helical" evidence="4">
    <location>
        <begin position="115"/>
        <end position="140"/>
    </location>
</feature>
<feature type="repeat" description="ANK" evidence="3">
    <location>
        <begin position="815"/>
        <end position="847"/>
    </location>
</feature>
<comment type="caution">
    <text evidence="5">The sequence shown here is derived from an EMBL/GenBank/DDBJ whole genome shotgun (WGS) entry which is preliminary data.</text>
</comment>
<dbReference type="PROSITE" id="PS50297">
    <property type="entry name" value="ANK_REP_REGION"/>
    <property type="match status" value="5"/>
</dbReference>
<evidence type="ECO:0000313" key="6">
    <source>
        <dbReference type="Proteomes" id="UP000604046"/>
    </source>
</evidence>
<keyword evidence="4" id="KW-0472">Membrane</keyword>
<protein>
    <submittedName>
        <fullName evidence="5">ANK3 protein</fullName>
    </submittedName>
</protein>
<accession>A0A812TI21</accession>
<dbReference type="Gene3D" id="1.25.40.20">
    <property type="entry name" value="Ankyrin repeat-containing domain"/>
    <property type="match status" value="3"/>
</dbReference>
<dbReference type="InterPro" id="IPR002110">
    <property type="entry name" value="Ankyrin_rpt"/>
</dbReference>
<evidence type="ECO:0000256" key="2">
    <source>
        <dbReference type="ARBA" id="ARBA00023043"/>
    </source>
</evidence>
<keyword evidence="1" id="KW-0677">Repeat</keyword>
<evidence type="ECO:0000256" key="4">
    <source>
        <dbReference type="SAM" id="Phobius"/>
    </source>
</evidence>
<feature type="repeat" description="ANK" evidence="3">
    <location>
        <begin position="849"/>
        <end position="874"/>
    </location>
</feature>
<keyword evidence="4" id="KW-1133">Transmembrane helix</keyword>
<gene>
    <name evidence="5" type="primary">ANK3</name>
    <name evidence="5" type="ORF">SNAT2548_LOCUS29225</name>
</gene>
<dbReference type="PANTHER" id="PTHR24198:SF165">
    <property type="entry name" value="ANKYRIN REPEAT-CONTAINING PROTEIN-RELATED"/>
    <property type="match status" value="1"/>
</dbReference>
<feature type="transmembrane region" description="Helical" evidence="4">
    <location>
        <begin position="160"/>
        <end position="180"/>
    </location>
</feature>
<organism evidence="5 6">
    <name type="scientific">Symbiodinium natans</name>
    <dbReference type="NCBI Taxonomy" id="878477"/>
    <lineage>
        <taxon>Eukaryota</taxon>
        <taxon>Sar</taxon>
        <taxon>Alveolata</taxon>
        <taxon>Dinophyceae</taxon>
        <taxon>Suessiales</taxon>
        <taxon>Symbiodiniaceae</taxon>
        <taxon>Symbiodinium</taxon>
    </lineage>
</organism>
<dbReference type="PANTHER" id="PTHR24198">
    <property type="entry name" value="ANKYRIN REPEAT AND PROTEIN KINASE DOMAIN-CONTAINING PROTEIN"/>
    <property type="match status" value="1"/>
</dbReference>
<dbReference type="SMART" id="SM00248">
    <property type="entry name" value="ANK"/>
    <property type="match status" value="8"/>
</dbReference>
<evidence type="ECO:0000313" key="5">
    <source>
        <dbReference type="EMBL" id="CAE7522166.1"/>
    </source>
</evidence>
<feature type="repeat" description="ANK" evidence="3">
    <location>
        <begin position="713"/>
        <end position="745"/>
    </location>
</feature>
<dbReference type="AlphaFoldDB" id="A0A812TI21"/>
<dbReference type="Pfam" id="PF00023">
    <property type="entry name" value="Ank"/>
    <property type="match status" value="1"/>
</dbReference>
<dbReference type="Pfam" id="PF12796">
    <property type="entry name" value="Ank_2"/>
    <property type="match status" value="2"/>
</dbReference>
<dbReference type="InterPro" id="IPR036770">
    <property type="entry name" value="Ankyrin_rpt-contain_sf"/>
</dbReference>
<keyword evidence="4" id="KW-0812">Transmembrane</keyword>
<keyword evidence="2 3" id="KW-0040">ANK repeat</keyword>
<sequence length="897" mass="97289">MDAMSNMKDHSLQFLEDLWQDAKSILTEDLDFVHFGACCALAAACCLTVLALLLAWGRRQQRCFAWVPPQDPSERSAPPRTVCVAYTPLQSGEESGLEGLEDNASVPSCMPVLKAVIVFVVSYALLGVGLFLSIFSAILATKVLMEHSQANGANWPAFKTFALFAGAALAGLGVVAGLFASSLKHLRHQEVHGSEFFQVDTEEAVRRWKMDPLSIMEDRAQRVFAVWDDTKAAWLSRPAVIMAIIARRRASFLWDIGSDLLVAQHLWEFHQELAITTCLIVTLPYLMLPAILGPSGLQRLLCALHPSLTTMLQRFRHRPILEGIVFAALAVPGFLLVDVSFVLQHLLSEPVTPALFHYWNLRSLVEAAWESNLQVALQSYIWMRQENLFGLMAPFSDVSSVSIVLVVLSIATSALATLEGVSNLSTFAALQTGGSRWRFVQAMLRGGQGLAPSNLLNDVMRQERVEVAEDLMELSSDGWASLCRAAGHSKVLRSLSFDGSFLQKFVDANFSHTQSSLGFIFQNHKLQELRIANLPQQYQRTVDALTATHLALEHSELRRRMAADPIFAAAVQGDVEPLQRRPTGPGLLQDLALYGQARALQVLLVEAKHSSTEIATALKNAARNGHGAAVELLLRAKADAAQGPNGAFPLLVAAQKGHAEVGRLLLVAKADPMQVEPQSGAFPLFMAAQDGHADPVRLLLEAKSSPVQVNVQNGAFPLLVAAQNGHADPVRLLLEAKSSPVQVNLQNEAFPLLVAAQNGHDEPVRLLLKAKADPMQVEPQSGAFPLFMAAQDGHAEPVRLLLEAMADPVQVNVQNGAFPLLVAAQKGHAEPVRLLLEAMADPVQVNPQNGAFPLLVAAQNGHAEPVRLLLEAKAHPVHGGPQNGALQLVAAQNIVIF</sequence>
<proteinExistence type="predicted"/>